<dbReference type="InterPro" id="IPR050982">
    <property type="entry name" value="Auxin_biosynth/cation_transpt"/>
</dbReference>
<keyword evidence="2" id="KW-0812">Transmembrane</keyword>
<evidence type="ECO:0000313" key="3">
    <source>
        <dbReference type="EMBL" id="ANF56663.1"/>
    </source>
</evidence>
<dbReference type="PANTHER" id="PTHR43539:SF91">
    <property type="entry name" value="FAD-DEPENDENT URATE HYDROXYLASE"/>
    <property type="match status" value="1"/>
</dbReference>
<dbReference type="STRING" id="376489.A5892_03615"/>
<accession>A0A172YBP1</accession>
<evidence type="ECO:0000256" key="2">
    <source>
        <dbReference type="SAM" id="Phobius"/>
    </source>
</evidence>
<dbReference type="SUPFAM" id="SSF51905">
    <property type="entry name" value="FAD/NAD(P)-binding domain"/>
    <property type="match status" value="1"/>
</dbReference>
<keyword evidence="4" id="KW-1185">Reference proteome</keyword>
<dbReference type="Pfam" id="PF13738">
    <property type="entry name" value="Pyr_redox_3"/>
    <property type="match status" value="1"/>
</dbReference>
<dbReference type="PRINTS" id="PR00411">
    <property type="entry name" value="PNDRDTASEI"/>
</dbReference>
<keyword evidence="2" id="KW-0472">Membrane</keyword>
<dbReference type="RefSeq" id="WP_064121640.1">
    <property type="nucleotide sequence ID" value="NZ_CP015243.1"/>
</dbReference>
<keyword evidence="2" id="KW-1133">Transmembrane helix</keyword>
<sequence>MPASDYRAPSSLAQLEAQVARELSLLNHPPAAWVPERHMANGERITAVVIIGAGMCGLAAAFSLARQGISDIRIIDRAAPGRTGPWLDYARMETLRSPKTLLGPAAGIPSLTFQAWYRAQFGDLAWEALDKIPRPQWQEYLLWYRDVLGIEVEHCERVTLIEPEGELLRLHVEGSTSECLLARKVVLATGREGLGAPYLPDFVKGLDKSRWAHSSEAIDFAALAGRRVAVIGMGASAMDNAAEALEHGAAEVRLLARRREMPTINKLMGIGNPGFTCAFPTLSPLWRWRIMHYSLATQTPAPHGSTLRVSRHDNAFFHFDCAIGSITELEHGLLIATRGERNFEADFLIIATGFSIELEARPELAALTPMIARWRDRFTPPAELESVELGAFPWLGDGFQFTERTPGSAPALANLHAFNYGATLSLGKVSGDIPAISVGAAWLAQSIAADLYREDIDQHWQALLAYAKPELDGSEWRDADKITLGEEPVR</sequence>
<gene>
    <name evidence="3" type="ORF">A5892_03615</name>
</gene>
<dbReference type="GO" id="GO:0050660">
    <property type="term" value="F:flavin adenine dinucleotide binding"/>
    <property type="evidence" value="ECO:0007669"/>
    <property type="project" value="TreeGrafter"/>
</dbReference>
<reference evidence="3 4" key="1">
    <citation type="submission" date="2016-04" db="EMBL/GenBank/DDBJ databases">
        <title>Complete Genome Sequence of Halotalea alkalilenta IHB B 13600.</title>
        <authorList>
            <person name="Swarnkar M.K."/>
            <person name="Sharma A."/>
            <person name="Kaushal K."/>
            <person name="Soni R."/>
            <person name="Rana S."/>
            <person name="Singh A.K."/>
            <person name="Gulati A."/>
        </authorList>
    </citation>
    <scope>NUCLEOTIDE SEQUENCE [LARGE SCALE GENOMIC DNA]</scope>
    <source>
        <strain evidence="3 4">IHB B 13600</strain>
    </source>
</reference>
<dbReference type="AlphaFoldDB" id="A0A172YBP1"/>
<dbReference type="InterPro" id="IPR036188">
    <property type="entry name" value="FAD/NAD-bd_sf"/>
</dbReference>
<organism evidence="3 4">
    <name type="scientific">Halotalea alkalilenta</name>
    <dbReference type="NCBI Taxonomy" id="376489"/>
    <lineage>
        <taxon>Bacteria</taxon>
        <taxon>Pseudomonadati</taxon>
        <taxon>Pseudomonadota</taxon>
        <taxon>Gammaproteobacteria</taxon>
        <taxon>Oceanospirillales</taxon>
        <taxon>Halomonadaceae</taxon>
        <taxon>Halotalea</taxon>
    </lineage>
</organism>
<dbReference type="Proteomes" id="UP000077875">
    <property type="component" value="Chromosome"/>
</dbReference>
<dbReference type="EMBL" id="CP015243">
    <property type="protein sequence ID" value="ANF56663.1"/>
    <property type="molecule type" value="Genomic_DNA"/>
</dbReference>
<dbReference type="GO" id="GO:0004497">
    <property type="term" value="F:monooxygenase activity"/>
    <property type="evidence" value="ECO:0007669"/>
    <property type="project" value="TreeGrafter"/>
</dbReference>
<name>A0A172YBP1_9GAMM</name>
<dbReference type="Gene3D" id="3.50.50.60">
    <property type="entry name" value="FAD/NAD(P)-binding domain"/>
    <property type="match status" value="1"/>
</dbReference>
<evidence type="ECO:0000256" key="1">
    <source>
        <dbReference type="ARBA" id="ARBA00023002"/>
    </source>
</evidence>
<dbReference type="PRINTS" id="PR00368">
    <property type="entry name" value="FADPNR"/>
</dbReference>
<keyword evidence="1" id="KW-0560">Oxidoreductase</keyword>
<dbReference type="KEGG" id="haa:A5892_03615"/>
<proteinExistence type="predicted"/>
<feature type="transmembrane region" description="Helical" evidence="2">
    <location>
        <begin position="45"/>
        <end position="65"/>
    </location>
</feature>
<protein>
    <submittedName>
        <fullName evidence="3">FAD-dependent oxidoreductase</fullName>
    </submittedName>
</protein>
<evidence type="ECO:0000313" key="4">
    <source>
        <dbReference type="Proteomes" id="UP000077875"/>
    </source>
</evidence>
<dbReference type="PANTHER" id="PTHR43539">
    <property type="entry name" value="FLAVIN-BINDING MONOOXYGENASE-LIKE PROTEIN (AFU_ORTHOLOGUE AFUA_4G09220)"/>
    <property type="match status" value="1"/>
</dbReference>